<evidence type="ECO:0000256" key="5">
    <source>
        <dbReference type="SAM" id="SignalP"/>
    </source>
</evidence>
<dbReference type="InterPro" id="IPR018087">
    <property type="entry name" value="Glyco_hydro_5_CS"/>
</dbReference>
<dbReference type="PANTHER" id="PTHR34142">
    <property type="entry name" value="ENDO-BETA-1,4-GLUCANASE A"/>
    <property type="match status" value="1"/>
</dbReference>
<organism evidence="7 8">
    <name type="scientific">Prorocentrum cordatum</name>
    <dbReference type="NCBI Taxonomy" id="2364126"/>
    <lineage>
        <taxon>Eukaryota</taxon>
        <taxon>Sar</taxon>
        <taxon>Alveolata</taxon>
        <taxon>Dinophyceae</taxon>
        <taxon>Prorocentrales</taxon>
        <taxon>Prorocentraceae</taxon>
        <taxon>Prorocentrum</taxon>
    </lineage>
</organism>
<dbReference type="InterPro" id="IPR001547">
    <property type="entry name" value="Glyco_hydro_5"/>
</dbReference>
<feature type="chain" id="PRO_5045823610" description="Glycoside hydrolase family 5 domain-containing protein" evidence="5">
    <location>
        <begin position="22"/>
        <end position="314"/>
    </location>
</feature>
<comment type="caution">
    <text evidence="7">The sequence shown here is derived from an EMBL/GenBank/DDBJ whole genome shotgun (WGS) entry which is preliminary data.</text>
</comment>
<reference evidence="7" key="1">
    <citation type="submission" date="2023-10" db="EMBL/GenBank/DDBJ databases">
        <authorList>
            <person name="Chen Y."/>
            <person name="Shah S."/>
            <person name="Dougan E. K."/>
            <person name="Thang M."/>
            <person name="Chan C."/>
        </authorList>
    </citation>
    <scope>NUCLEOTIDE SEQUENCE [LARGE SCALE GENOMIC DNA]</scope>
</reference>
<comment type="similarity">
    <text evidence="1 4">Belongs to the glycosyl hydrolase 5 (cellulase A) family.</text>
</comment>
<accession>A0ABN9VD19</accession>
<dbReference type="EMBL" id="CAUYUJ010016886">
    <property type="protein sequence ID" value="CAK0869803.1"/>
    <property type="molecule type" value="Genomic_DNA"/>
</dbReference>
<keyword evidence="3 4" id="KW-0326">Glycosidase</keyword>
<dbReference type="PROSITE" id="PS00659">
    <property type="entry name" value="GLYCOSYL_HYDROL_F5"/>
    <property type="match status" value="1"/>
</dbReference>
<feature type="signal peptide" evidence="5">
    <location>
        <begin position="1"/>
        <end position="21"/>
    </location>
</feature>
<evidence type="ECO:0000256" key="4">
    <source>
        <dbReference type="RuleBase" id="RU361153"/>
    </source>
</evidence>
<evidence type="ECO:0000313" key="7">
    <source>
        <dbReference type="EMBL" id="CAK0869803.1"/>
    </source>
</evidence>
<dbReference type="InterPro" id="IPR017853">
    <property type="entry name" value="GH"/>
</dbReference>
<evidence type="ECO:0000256" key="1">
    <source>
        <dbReference type="ARBA" id="ARBA00005641"/>
    </source>
</evidence>
<sequence>MTLSPFFLAAIVLAAEFGVQSTPPPAGSIVDSYGRLQVSGNHVVSSSGQPVRLRGMSLFWSQWMPQYWNGGATQWLTDDWKITLIRAAMAVENDCYLSNPAREKARVETVVDAAIAAGIYVIIDWHDHHAHQHLTQASTFFSEMAQKYGSEPNVIFEVYNEPIHSSWAHEIKPYHEEIVSVIRQRSDNLIILGTRTWSQDVDEAANDPVAGSNLAYTLHFYASTHRQSLRDKATSALAKGAALFVTEWGTCEASGDGALDLIETQRWLDFMETHHMGDAGKRGRLRRHWRASCSREAARERHRLRRGVPHRRPA</sequence>
<dbReference type="PANTHER" id="PTHR34142:SF1">
    <property type="entry name" value="GLYCOSIDE HYDROLASE FAMILY 5 DOMAIN-CONTAINING PROTEIN"/>
    <property type="match status" value="1"/>
</dbReference>
<evidence type="ECO:0000256" key="2">
    <source>
        <dbReference type="ARBA" id="ARBA00022801"/>
    </source>
</evidence>
<keyword evidence="2 4" id="KW-0378">Hydrolase</keyword>
<dbReference type="Gene3D" id="3.20.20.80">
    <property type="entry name" value="Glycosidases"/>
    <property type="match status" value="1"/>
</dbReference>
<name>A0ABN9VD19_9DINO</name>
<evidence type="ECO:0000313" key="8">
    <source>
        <dbReference type="Proteomes" id="UP001189429"/>
    </source>
</evidence>
<proteinExistence type="inferred from homology"/>
<gene>
    <name evidence="7" type="ORF">PCOR1329_LOCUS56051</name>
</gene>
<dbReference type="SUPFAM" id="SSF51445">
    <property type="entry name" value="(Trans)glycosidases"/>
    <property type="match status" value="1"/>
</dbReference>
<protein>
    <recommendedName>
        <fullName evidence="6">Glycoside hydrolase family 5 domain-containing protein</fullName>
    </recommendedName>
</protein>
<dbReference type="Pfam" id="PF00150">
    <property type="entry name" value="Cellulase"/>
    <property type="match status" value="1"/>
</dbReference>
<evidence type="ECO:0000259" key="6">
    <source>
        <dbReference type="Pfam" id="PF00150"/>
    </source>
</evidence>
<dbReference type="Proteomes" id="UP001189429">
    <property type="component" value="Unassembled WGS sequence"/>
</dbReference>
<keyword evidence="5" id="KW-0732">Signal</keyword>
<feature type="domain" description="Glycoside hydrolase family 5" evidence="6">
    <location>
        <begin position="44"/>
        <end position="277"/>
    </location>
</feature>
<keyword evidence="8" id="KW-1185">Reference proteome</keyword>
<evidence type="ECO:0000256" key="3">
    <source>
        <dbReference type="ARBA" id="ARBA00023295"/>
    </source>
</evidence>